<dbReference type="AlphaFoldDB" id="U6G9A9"/>
<sequence length="628" mass="67189">MSLDEPYGGLQGTGELLSCTYTPLSATNEPEDRTSSLHSFSLENAAEPPPAAAPVQHQQQQQLQHQQQQQQNDDPEGRSHLSSLNSGSQGPSFPFSRCSSSIAQPTRSSSSSSSNSSSSNRGEEGAYAPFSVSFLPSLSILPPLIHRYTGTSTESLLVGLLCCLINIVLYITSGVLTRVLQQQEHQVFTFPTEGDQHKQQQQQQLLLPPCPPQADGHASPPEGCSVRTPEMRMERLRVPYLMVWLPEVCQIIFLFISLRTIKKKYYRRRRRSSTCSSSGSSSSSSALDGPGVLHLTGENASANSAADTALHAGGEEGSAIHNAQNEDLRRQPSIHAETEDTAAQQHLDWHHAAAEPSLAVPHTAAPAAPAATEASFLDADAMNESAAAEEEAEAAAAAGEDRGGFMCWARRQWLLRVYRPYLEAYDVRMSVCSVTAIYSTNSLFVFLFTSLLYKEGADDFIQIVALILAAVGVALITYSSQGEPQSSLGVFLSVLASAAYGLFEVLYKGTVYNILLQVSLLLLPSPMLVAMCFLLSLPPAALTDALRGAGGGVGGPGCLLIGCALLITAIKEWNLRERETETEQAAHLADLCVPFNLSSSSSNSSSSSSSSSSSNSSSGSSNSYSCKR</sequence>
<dbReference type="VEuPathDB" id="ToxoDB:EAH_00016260"/>
<feature type="compositionally biased region" description="Low complexity" evidence="1">
    <location>
        <begin position="273"/>
        <end position="285"/>
    </location>
</feature>
<keyword evidence="2" id="KW-0472">Membrane</keyword>
<name>U6G9A9_EIMAC</name>
<dbReference type="OrthoDB" id="10062838at2759"/>
<evidence type="ECO:0000256" key="2">
    <source>
        <dbReference type="SAM" id="Phobius"/>
    </source>
</evidence>
<keyword evidence="2" id="KW-1133">Transmembrane helix</keyword>
<keyword evidence="4" id="KW-1185">Reference proteome</keyword>
<proteinExistence type="predicted"/>
<keyword evidence="2" id="KW-0812">Transmembrane</keyword>
<gene>
    <name evidence="3" type="ORF">EAH_00016260</name>
</gene>
<feature type="compositionally biased region" description="Polar residues" evidence="1">
    <location>
        <begin position="80"/>
        <end position="91"/>
    </location>
</feature>
<dbReference type="Proteomes" id="UP000018050">
    <property type="component" value="Unassembled WGS sequence"/>
</dbReference>
<feature type="transmembrane region" description="Helical" evidence="2">
    <location>
        <begin position="486"/>
        <end position="507"/>
    </location>
</feature>
<evidence type="ECO:0000313" key="4">
    <source>
        <dbReference type="Proteomes" id="UP000018050"/>
    </source>
</evidence>
<dbReference type="RefSeq" id="XP_013253292.1">
    <property type="nucleotide sequence ID" value="XM_013397838.1"/>
</dbReference>
<dbReference type="GeneID" id="25269696"/>
<protein>
    <submittedName>
        <fullName evidence="3">Uncharacterized protein</fullName>
    </submittedName>
</protein>
<dbReference type="PANTHER" id="PTHR19346:SF4">
    <property type="entry name" value="SUGAR PHOSPHATE TRANSPORTER DOMAIN-CONTAINING PROTEIN"/>
    <property type="match status" value="1"/>
</dbReference>
<evidence type="ECO:0000256" key="1">
    <source>
        <dbReference type="SAM" id="MobiDB-lite"/>
    </source>
</evidence>
<feature type="transmembrane region" description="Helical" evidence="2">
    <location>
        <begin position="241"/>
        <end position="261"/>
    </location>
</feature>
<accession>U6G9A9</accession>
<feature type="compositionally biased region" description="Low complexity" evidence="1">
    <location>
        <begin position="99"/>
        <end position="119"/>
    </location>
</feature>
<dbReference type="PANTHER" id="PTHR19346">
    <property type="entry name" value="SUGAR PHOSPHATE TRANSPORTER DOMAIN-CONTAINING PROTEIN"/>
    <property type="match status" value="1"/>
</dbReference>
<feature type="transmembrane region" description="Helical" evidence="2">
    <location>
        <begin position="460"/>
        <end position="480"/>
    </location>
</feature>
<dbReference type="EMBL" id="HG670314">
    <property type="protein sequence ID" value="CDI76107.1"/>
    <property type="molecule type" value="Genomic_DNA"/>
</dbReference>
<feature type="transmembrane region" description="Helical" evidence="2">
    <location>
        <begin position="514"/>
        <end position="537"/>
    </location>
</feature>
<organism evidence="3 4">
    <name type="scientific">Eimeria acervulina</name>
    <name type="common">Coccidian parasite</name>
    <dbReference type="NCBI Taxonomy" id="5801"/>
    <lineage>
        <taxon>Eukaryota</taxon>
        <taxon>Sar</taxon>
        <taxon>Alveolata</taxon>
        <taxon>Apicomplexa</taxon>
        <taxon>Conoidasida</taxon>
        <taxon>Coccidia</taxon>
        <taxon>Eucoccidiorida</taxon>
        <taxon>Eimeriorina</taxon>
        <taxon>Eimeriidae</taxon>
        <taxon>Eimeria</taxon>
    </lineage>
</organism>
<reference evidence="3" key="1">
    <citation type="submission" date="2013-10" db="EMBL/GenBank/DDBJ databases">
        <title>Genomic analysis of the causative agents of coccidiosis in chickens.</title>
        <authorList>
            <person name="Reid A.J."/>
            <person name="Blake D."/>
            <person name="Billington K."/>
            <person name="Browne H."/>
            <person name="Dunn M."/>
            <person name="Hung S."/>
            <person name="Kawahara F."/>
            <person name="Miranda-Saavedra D."/>
            <person name="Mourier T."/>
            <person name="Nagra H."/>
            <person name="Otto T.D."/>
            <person name="Rawlings N."/>
            <person name="Sanchez A."/>
            <person name="Sanders M."/>
            <person name="Subramaniam C."/>
            <person name="Tay Y."/>
            <person name="Dear P."/>
            <person name="Doerig C."/>
            <person name="Gruber A."/>
            <person name="Parkinson J."/>
            <person name="Shirley M."/>
            <person name="Wan K.L."/>
            <person name="Berriman M."/>
            <person name="Tomley F."/>
            <person name="Pain A."/>
        </authorList>
    </citation>
    <scope>NUCLEOTIDE SEQUENCE [LARGE SCALE GENOMIC DNA]</scope>
    <source>
        <strain evidence="3">Houghton</strain>
    </source>
</reference>
<evidence type="ECO:0000313" key="3">
    <source>
        <dbReference type="EMBL" id="CDI76107.1"/>
    </source>
</evidence>
<feature type="transmembrane region" description="Helical" evidence="2">
    <location>
        <begin position="549"/>
        <end position="570"/>
    </location>
</feature>
<feature type="region of interest" description="Disordered" evidence="1">
    <location>
        <begin position="21"/>
        <end position="124"/>
    </location>
</feature>
<feature type="region of interest" description="Disordered" evidence="1">
    <location>
        <begin position="597"/>
        <end position="628"/>
    </location>
</feature>
<feature type="compositionally biased region" description="Low complexity" evidence="1">
    <location>
        <begin position="53"/>
        <end position="71"/>
    </location>
</feature>
<feature type="compositionally biased region" description="Low complexity" evidence="1">
    <location>
        <begin position="598"/>
        <end position="628"/>
    </location>
</feature>
<dbReference type="InterPro" id="IPR026505">
    <property type="entry name" value="Solute_c_fam_35_mem_F3/F4"/>
</dbReference>
<reference evidence="3" key="2">
    <citation type="submission" date="2013-10" db="EMBL/GenBank/DDBJ databases">
        <authorList>
            <person name="Aslett M."/>
        </authorList>
    </citation>
    <scope>NUCLEOTIDE SEQUENCE [LARGE SCALE GENOMIC DNA]</scope>
    <source>
        <strain evidence="3">Houghton</strain>
    </source>
</reference>
<feature type="region of interest" description="Disordered" evidence="1">
    <location>
        <begin position="272"/>
        <end position="297"/>
    </location>
</feature>